<dbReference type="GO" id="GO:0016020">
    <property type="term" value="C:membrane"/>
    <property type="evidence" value="ECO:0007669"/>
    <property type="project" value="GOC"/>
</dbReference>
<evidence type="ECO:0000313" key="11">
    <source>
        <dbReference type="Proteomes" id="UP000591929"/>
    </source>
</evidence>
<evidence type="ECO:0000313" key="7">
    <source>
        <dbReference type="EMBL" id="MBC2177050.1"/>
    </source>
</evidence>
<gene>
    <name evidence="4" type="ORF">EP57_09785</name>
    <name evidence="5" type="ORF">HB847_05125</name>
    <name evidence="6" type="ORF">HCB06_11725</name>
    <name evidence="7" type="ORF">HCB27_10510</name>
</gene>
<dbReference type="EMBL" id="JNFA01000023">
    <property type="protein sequence ID" value="KGL40836.1"/>
    <property type="molecule type" value="Genomic_DNA"/>
</dbReference>
<evidence type="ECO:0000313" key="8">
    <source>
        <dbReference type="Proteomes" id="UP000029844"/>
    </source>
</evidence>
<protein>
    <submittedName>
        <fullName evidence="5">Metallophosphoesterase</fullName>
    </submittedName>
    <submittedName>
        <fullName evidence="4">Serine/threonine protein phosphatase</fullName>
    </submittedName>
</protein>
<dbReference type="Proteomes" id="UP000529446">
    <property type="component" value="Unassembled WGS sequence"/>
</dbReference>
<feature type="domain" description="Calcineurin-like phosphoesterase" evidence="3">
    <location>
        <begin position="46"/>
        <end position="226"/>
    </location>
</feature>
<name>A0A099W7T7_9LIST</name>
<proteinExistence type="predicted"/>
<dbReference type="PANTHER" id="PTHR31302:SF31">
    <property type="entry name" value="PHOSPHODIESTERASE YAEI"/>
    <property type="match status" value="1"/>
</dbReference>
<evidence type="ECO:0000313" key="4">
    <source>
        <dbReference type="EMBL" id="KGL40836.1"/>
    </source>
</evidence>
<dbReference type="InterPro" id="IPR029052">
    <property type="entry name" value="Metallo-depent_PP-like"/>
</dbReference>
<reference evidence="4 8" key="1">
    <citation type="submission" date="2014-05" db="EMBL/GenBank/DDBJ databases">
        <title>Novel Listeriaceae from food processing environments.</title>
        <authorList>
            <person name="den Bakker H.C."/>
        </authorList>
    </citation>
    <scope>NUCLEOTIDE SEQUENCE [LARGE SCALE GENOMIC DNA]</scope>
    <source>
        <strain evidence="4 8">FSL A5-0281</strain>
    </source>
</reference>
<sequence length="289" mass="32160">MKKPFLKATGAAALLFTGYAYWSTKQLRTTEYNITSSKIAPELDGLRILQLSDIHGSVFGRYNHRLIKKIWAIQPDAIVVTGDLLDGDEGINIAVTLMRKLIKVCPIYYVTGNHEARSANLQDLLPELAKMGVTYLQNDHAYITRDGKSIAIAGIDDPSIAIDKPNDLSRDEEIMLEEVIVQHKIKEATAGIPDSQFTILLSHRPEKWPIYQQAPIDLVFCGHAHGGQVRLPYTEGLYAPHQGFMPKLTAGIHEEDGKQMIVSRGIGNATIIPRVFNEPEMPLITLHSK</sequence>
<dbReference type="EMBL" id="JAARXI010000006">
    <property type="protein sequence ID" value="MBC2117286.1"/>
    <property type="molecule type" value="Genomic_DNA"/>
</dbReference>
<comment type="caution">
    <text evidence="4">The sequence shown here is derived from an EMBL/GenBank/DDBJ whole genome shotgun (WGS) entry which is preliminary data.</text>
</comment>
<evidence type="ECO:0000313" key="9">
    <source>
        <dbReference type="Proteomes" id="UP000529446"/>
    </source>
</evidence>
<dbReference type="AlphaFoldDB" id="A0A099W7T7"/>
<dbReference type="Gene3D" id="3.60.21.10">
    <property type="match status" value="1"/>
</dbReference>
<dbReference type="Proteomes" id="UP000591929">
    <property type="component" value="Unassembled WGS sequence"/>
</dbReference>
<accession>A0A099W7T7</accession>
<evidence type="ECO:0000256" key="2">
    <source>
        <dbReference type="ARBA" id="ARBA00022801"/>
    </source>
</evidence>
<dbReference type="Proteomes" id="UP000541735">
    <property type="component" value="Unassembled WGS sequence"/>
</dbReference>
<dbReference type="eggNOG" id="COG1408">
    <property type="taxonomic scope" value="Bacteria"/>
</dbReference>
<evidence type="ECO:0000259" key="3">
    <source>
        <dbReference type="Pfam" id="PF00149"/>
    </source>
</evidence>
<keyword evidence="8" id="KW-1185">Reference proteome</keyword>
<dbReference type="EMBL" id="JAARPL010000003">
    <property type="protein sequence ID" value="MBC1371744.1"/>
    <property type="molecule type" value="Genomic_DNA"/>
</dbReference>
<evidence type="ECO:0000313" key="5">
    <source>
        <dbReference type="EMBL" id="MBC1371744.1"/>
    </source>
</evidence>
<dbReference type="Proteomes" id="UP000029844">
    <property type="component" value="Unassembled WGS sequence"/>
</dbReference>
<dbReference type="EMBL" id="JAARYD010000004">
    <property type="protein sequence ID" value="MBC2177050.1"/>
    <property type="molecule type" value="Genomic_DNA"/>
</dbReference>
<dbReference type="GO" id="GO:0008758">
    <property type="term" value="F:UDP-2,3-diacylglucosamine hydrolase activity"/>
    <property type="evidence" value="ECO:0007669"/>
    <property type="project" value="TreeGrafter"/>
</dbReference>
<dbReference type="PANTHER" id="PTHR31302">
    <property type="entry name" value="TRANSMEMBRANE PROTEIN WITH METALLOPHOSPHOESTERASE DOMAIN-RELATED"/>
    <property type="match status" value="1"/>
</dbReference>
<dbReference type="RefSeq" id="WP_036086119.1">
    <property type="nucleotide sequence ID" value="NZ_CBCSHQ010000004.1"/>
</dbReference>
<dbReference type="Pfam" id="PF00149">
    <property type="entry name" value="Metallophos"/>
    <property type="match status" value="1"/>
</dbReference>
<evidence type="ECO:0000313" key="6">
    <source>
        <dbReference type="EMBL" id="MBC2117286.1"/>
    </source>
</evidence>
<dbReference type="CDD" id="cd07385">
    <property type="entry name" value="MPP_YkuE_C"/>
    <property type="match status" value="1"/>
</dbReference>
<evidence type="ECO:0000256" key="1">
    <source>
        <dbReference type="ARBA" id="ARBA00022723"/>
    </source>
</evidence>
<evidence type="ECO:0000313" key="10">
    <source>
        <dbReference type="Proteomes" id="UP000541735"/>
    </source>
</evidence>
<keyword evidence="2" id="KW-0378">Hydrolase</keyword>
<dbReference type="GeneID" id="58717663"/>
<organism evidence="4 8">
    <name type="scientific">Listeria booriae</name>
    <dbReference type="NCBI Taxonomy" id="1552123"/>
    <lineage>
        <taxon>Bacteria</taxon>
        <taxon>Bacillati</taxon>
        <taxon>Bacillota</taxon>
        <taxon>Bacilli</taxon>
        <taxon>Bacillales</taxon>
        <taxon>Listeriaceae</taxon>
        <taxon>Listeria</taxon>
    </lineage>
</organism>
<dbReference type="InterPro" id="IPR051158">
    <property type="entry name" value="Metallophosphoesterase_sf"/>
</dbReference>
<dbReference type="OrthoDB" id="9780884at2"/>
<keyword evidence="1" id="KW-0479">Metal-binding</keyword>
<dbReference type="InterPro" id="IPR004843">
    <property type="entry name" value="Calcineurin-like_PHP"/>
</dbReference>
<dbReference type="STRING" id="1552123.EP57_09785"/>
<dbReference type="SUPFAM" id="SSF56300">
    <property type="entry name" value="Metallo-dependent phosphatases"/>
    <property type="match status" value="1"/>
</dbReference>
<reference evidence="9 10" key="2">
    <citation type="submission" date="2020-03" db="EMBL/GenBank/DDBJ databases">
        <title>Soil Listeria distribution.</title>
        <authorList>
            <person name="Liao J."/>
            <person name="Wiedmann M."/>
        </authorList>
    </citation>
    <scope>NUCLEOTIDE SEQUENCE [LARGE SCALE GENOMIC DNA]</scope>
    <source>
        <strain evidence="7 10">FSL L7-0259</strain>
        <strain evidence="6 9">FSL L7-0360</strain>
        <strain evidence="5 11">FSL L7-1681</strain>
    </source>
</reference>
<dbReference type="GO" id="GO:0046872">
    <property type="term" value="F:metal ion binding"/>
    <property type="evidence" value="ECO:0007669"/>
    <property type="project" value="UniProtKB-KW"/>
</dbReference>
<dbReference type="GO" id="GO:0009245">
    <property type="term" value="P:lipid A biosynthetic process"/>
    <property type="evidence" value="ECO:0007669"/>
    <property type="project" value="TreeGrafter"/>
</dbReference>